<dbReference type="PROSITE" id="PS00678">
    <property type="entry name" value="WD_REPEATS_1"/>
    <property type="match status" value="1"/>
</dbReference>
<keyword evidence="2" id="KW-0677">Repeat</keyword>
<feature type="compositionally biased region" description="Basic and acidic residues" evidence="4">
    <location>
        <begin position="47"/>
        <end position="61"/>
    </location>
</feature>
<dbReference type="SUPFAM" id="SSF50978">
    <property type="entry name" value="WD40 repeat-like"/>
    <property type="match status" value="1"/>
</dbReference>
<dbReference type="InterPro" id="IPR001680">
    <property type="entry name" value="WD40_rpt"/>
</dbReference>
<dbReference type="SMART" id="SM00320">
    <property type="entry name" value="WD40"/>
    <property type="match status" value="6"/>
</dbReference>
<feature type="repeat" description="WD" evidence="3">
    <location>
        <begin position="169"/>
        <end position="208"/>
    </location>
</feature>
<dbReference type="InterPro" id="IPR020472">
    <property type="entry name" value="WD40_PAC1"/>
</dbReference>
<dbReference type="PROSITE" id="PS50082">
    <property type="entry name" value="WD_REPEATS_2"/>
    <property type="match status" value="2"/>
</dbReference>
<dbReference type="PANTHER" id="PTHR22847:SF637">
    <property type="entry name" value="WD REPEAT DOMAIN 5B"/>
    <property type="match status" value="1"/>
</dbReference>
<feature type="region of interest" description="Disordered" evidence="4">
    <location>
        <begin position="95"/>
        <end position="122"/>
    </location>
</feature>
<protein>
    <submittedName>
        <fullName evidence="5">WD40 repeat domain-containing protein</fullName>
    </submittedName>
</protein>
<sequence length="426" mass="44180">MTADEMPASAVSESGDGRADQGGIANTGVIHGDVRAEFHVHHHHPRELHDVRPEGHGEGRRPWSHRRLTRRLLIGTVAAAGLGVSGAATAWRYGTESARRSSPTPSGTVTFGPDARYDPAGRKVRPAGRTIWSIAAGTLRGEPLVVAGRGDGRIQLWNPVTGRARSDLLPAHHGKVFGLALHGTMAASTSVDGTMRVWDLTSDPPRATAPTTGIAGGVNGVAFATVGGRTVAVTACGDRTVRIWDPAHPQRGGRALGSALGAPVNSIAVGTIDGRAIAVTGSADGAITLWDVTGERMLRELGSHTGEVWGLAVGIVNGKPTAVSGGEDGVLRRWDLGAAQPSGEQLLKLTKAFKTVAIGEVAGRTVAVSGCDDSGIRIWDLGAGQPYGRALTGPEKTAEAIAISDFSGRPTVVSGHYDGTIWAWTL</sequence>
<dbReference type="InterPro" id="IPR036322">
    <property type="entry name" value="WD40_repeat_dom_sf"/>
</dbReference>
<feature type="repeat" description="WD" evidence="3">
    <location>
        <begin position="279"/>
        <end position="300"/>
    </location>
</feature>
<dbReference type="PANTHER" id="PTHR22847">
    <property type="entry name" value="WD40 REPEAT PROTEIN"/>
    <property type="match status" value="1"/>
</dbReference>
<proteinExistence type="predicted"/>
<feature type="region of interest" description="Disordered" evidence="4">
    <location>
        <begin position="42"/>
        <end position="62"/>
    </location>
</feature>
<comment type="caution">
    <text evidence="5">The sequence shown here is derived from an EMBL/GenBank/DDBJ whole genome shotgun (WGS) entry which is preliminary data.</text>
</comment>
<evidence type="ECO:0000313" key="5">
    <source>
        <dbReference type="EMBL" id="MFC4068648.1"/>
    </source>
</evidence>
<accession>A0ABV8J0I5</accession>
<feature type="region of interest" description="Disordered" evidence="4">
    <location>
        <begin position="1"/>
        <end position="26"/>
    </location>
</feature>
<dbReference type="InterPro" id="IPR015943">
    <property type="entry name" value="WD40/YVTN_repeat-like_dom_sf"/>
</dbReference>
<dbReference type="Proteomes" id="UP001595867">
    <property type="component" value="Unassembled WGS sequence"/>
</dbReference>
<evidence type="ECO:0000256" key="1">
    <source>
        <dbReference type="ARBA" id="ARBA00022574"/>
    </source>
</evidence>
<dbReference type="InterPro" id="IPR019775">
    <property type="entry name" value="WD40_repeat_CS"/>
</dbReference>
<gene>
    <name evidence="5" type="ORF">ACFO0C_27280</name>
</gene>
<evidence type="ECO:0000256" key="3">
    <source>
        <dbReference type="PROSITE-ProRule" id="PRU00221"/>
    </source>
</evidence>
<keyword evidence="1 3" id="KW-0853">WD repeat</keyword>
<dbReference type="Gene3D" id="2.130.10.10">
    <property type="entry name" value="YVTN repeat-like/Quinoprotein amine dehydrogenase"/>
    <property type="match status" value="2"/>
</dbReference>
<dbReference type="Pfam" id="PF00400">
    <property type="entry name" value="WD40"/>
    <property type="match status" value="3"/>
</dbReference>
<evidence type="ECO:0000256" key="2">
    <source>
        <dbReference type="ARBA" id="ARBA00022737"/>
    </source>
</evidence>
<organism evidence="5 6">
    <name type="scientific">Actinoplanes subglobosus</name>
    <dbReference type="NCBI Taxonomy" id="1547892"/>
    <lineage>
        <taxon>Bacteria</taxon>
        <taxon>Bacillati</taxon>
        <taxon>Actinomycetota</taxon>
        <taxon>Actinomycetes</taxon>
        <taxon>Micromonosporales</taxon>
        <taxon>Micromonosporaceae</taxon>
        <taxon>Actinoplanes</taxon>
    </lineage>
</organism>
<keyword evidence="6" id="KW-1185">Reference proteome</keyword>
<name>A0ABV8J0I5_9ACTN</name>
<evidence type="ECO:0000313" key="6">
    <source>
        <dbReference type="Proteomes" id="UP001595867"/>
    </source>
</evidence>
<evidence type="ECO:0000256" key="4">
    <source>
        <dbReference type="SAM" id="MobiDB-lite"/>
    </source>
</evidence>
<dbReference type="PRINTS" id="PR00320">
    <property type="entry name" value="GPROTEINBRPT"/>
</dbReference>
<dbReference type="EMBL" id="JBHSBL010000019">
    <property type="protein sequence ID" value="MFC4068648.1"/>
    <property type="molecule type" value="Genomic_DNA"/>
</dbReference>
<feature type="compositionally biased region" description="Polar residues" evidence="4">
    <location>
        <begin position="100"/>
        <end position="109"/>
    </location>
</feature>
<dbReference type="RefSeq" id="WP_378069539.1">
    <property type="nucleotide sequence ID" value="NZ_JBHSBL010000019.1"/>
</dbReference>
<reference evidence="6" key="1">
    <citation type="journal article" date="2019" name="Int. J. Syst. Evol. Microbiol.">
        <title>The Global Catalogue of Microorganisms (GCM) 10K type strain sequencing project: providing services to taxonomists for standard genome sequencing and annotation.</title>
        <authorList>
            <consortium name="The Broad Institute Genomics Platform"/>
            <consortium name="The Broad Institute Genome Sequencing Center for Infectious Disease"/>
            <person name="Wu L."/>
            <person name="Ma J."/>
        </authorList>
    </citation>
    <scope>NUCLEOTIDE SEQUENCE [LARGE SCALE GENOMIC DNA]</scope>
    <source>
        <strain evidence="6">TBRC 5832</strain>
    </source>
</reference>